<evidence type="ECO:0000256" key="1">
    <source>
        <dbReference type="SAM" id="SignalP"/>
    </source>
</evidence>
<evidence type="ECO:0000259" key="2">
    <source>
        <dbReference type="Pfam" id="PF13590"/>
    </source>
</evidence>
<dbReference type="PATRIC" id="fig|405446.3.peg.880"/>
<organism evidence="3 4">
    <name type="scientific">Stenotrophomonas terrae</name>
    <dbReference type="NCBI Taxonomy" id="405446"/>
    <lineage>
        <taxon>Bacteria</taxon>
        <taxon>Pseudomonadati</taxon>
        <taxon>Pseudomonadota</taxon>
        <taxon>Gammaproteobacteria</taxon>
        <taxon>Lysobacterales</taxon>
        <taxon>Lysobacteraceae</taxon>
        <taxon>Stenotrophomonas</taxon>
    </lineage>
</organism>
<name>A0A0R0CUS8_9GAMM</name>
<dbReference type="PROSITE" id="PS51257">
    <property type="entry name" value="PROKAR_LIPOPROTEIN"/>
    <property type="match status" value="1"/>
</dbReference>
<keyword evidence="1" id="KW-0732">Signal</keyword>
<dbReference type="AlphaFoldDB" id="A0A0R0CUS8"/>
<dbReference type="Pfam" id="PF13590">
    <property type="entry name" value="DUF4136"/>
    <property type="match status" value="1"/>
</dbReference>
<evidence type="ECO:0000313" key="3">
    <source>
        <dbReference type="EMBL" id="KRG68680.1"/>
    </source>
</evidence>
<dbReference type="Gene3D" id="3.30.160.670">
    <property type="match status" value="1"/>
</dbReference>
<feature type="signal peptide" evidence="1">
    <location>
        <begin position="1"/>
        <end position="28"/>
    </location>
</feature>
<reference evidence="3 4" key="1">
    <citation type="submission" date="2015-05" db="EMBL/GenBank/DDBJ databases">
        <title>Genome sequencing and analysis of members of genus Stenotrophomonas.</title>
        <authorList>
            <person name="Patil P.P."/>
            <person name="Midha S."/>
            <person name="Patil P.B."/>
        </authorList>
    </citation>
    <scope>NUCLEOTIDE SEQUENCE [LARGE SCALE GENOMIC DNA]</scope>
    <source>
        <strain evidence="3 4">DSM 18941</strain>
    </source>
</reference>
<dbReference type="Proteomes" id="UP000051863">
    <property type="component" value="Unassembled WGS sequence"/>
</dbReference>
<accession>A0A0R0CUS8</accession>
<proteinExistence type="predicted"/>
<dbReference type="InterPro" id="IPR025411">
    <property type="entry name" value="DUF4136"/>
</dbReference>
<evidence type="ECO:0000313" key="4">
    <source>
        <dbReference type="Proteomes" id="UP000051863"/>
    </source>
</evidence>
<gene>
    <name evidence="3" type="ORF">ABB27_07180</name>
</gene>
<protein>
    <recommendedName>
        <fullName evidence="2">DUF4136 domain-containing protein</fullName>
    </recommendedName>
</protein>
<dbReference type="EMBL" id="LDJJ01000020">
    <property type="protein sequence ID" value="KRG68680.1"/>
    <property type="molecule type" value="Genomic_DNA"/>
</dbReference>
<comment type="caution">
    <text evidence="3">The sequence shown here is derived from an EMBL/GenBank/DDBJ whole genome shotgun (WGS) entry which is preliminary data.</text>
</comment>
<dbReference type="RefSeq" id="WP_057627796.1">
    <property type="nucleotide sequence ID" value="NZ_LDJJ01000020.1"/>
</dbReference>
<feature type="chain" id="PRO_5006394596" description="DUF4136 domain-containing protein" evidence="1">
    <location>
        <begin position="29"/>
        <end position="196"/>
    </location>
</feature>
<keyword evidence="4" id="KW-1185">Reference proteome</keyword>
<feature type="domain" description="DUF4136" evidence="2">
    <location>
        <begin position="27"/>
        <end position="186"/>
    </location>
</feature>
<dbReference type="OrthoDB" id="118896at2"/>
<sequence>MKTRVVARLFVVSLLLLLAACASTPRVASQADPSADFSRYRSFAFFSPLALEQHGYTTITSNRVRAAVRTQMEARGYVFDEANPDLWVNLNAYLQDKTQITTMPEVDYDYYYSYRARSYVAVPYWRDRTDVRQYTEGTLNVDVVDARRKQLVWEGVAVGTVGRIKPEQRGERIDAAVAAIFADYPYRAGMSAQPLP</sequence>